<evidence type="ECO:0000256" key="6">
    <source>
        <dbReference type="ARBA" id="ARBA00023026"/>
    </source>
</evidence>
<keyword evidence="3" id="KW-0343">GTPase activation</keyword>
<feature type="non-terminal residue" evidence="8">
    <location>
        <position position="1"/>
    </location>
</feature>
<reference evidence="8" key="2">
    <citation type="submission" date="2018-07" db="EMBL/GenBank/DDBJ databases">
        <authorList>
            <consortium name="NCBI Pathogen Detection Project"/>
        </authorList>
    </citation>
    <scope>NUCLEOTIDE SEQUENCE</scope>
    <source>
        <strain evidence="8">11-7712</strain>
    </source>
</reference>
<dbReference type="Pfam" id="PF07487">
    <property type="entry name" value="SopE_GEF"/>
    <property type="match status" value="1"/>
</dbReference>
<dbReference type="GO" id="GO:0005576">
    <property type="term" value="C:extracellular region"/>
    <property type="evidence" value="ECO:0007669"/>
    <property type="project" value="UniProtKB-SubCell"/>
</dbReference>
<evidence type="ECO:0000259" key="7">
    <source>
        <dbReference type="Pfam" id="PF07487"/>
    </source>
</evidence>
<dbReference type="GO" id="GO:0005096">
    <property type="term" value="F:GTPase activator activity"/>
    <property type="evidence" value="ECO:0007669"/>
    <property type="project" value="UniProtKB-KW"/>
</dbReference>
<evidence type="ECO:0000256" key="3">
    <source>
        <dbReference type="ARBA" id="ARBA00022468"/>
    </source>
</evidence>
<comment type="subcellular location">
    <subcellularLocation>
        <location evidence="1">Secreted</location>
    </subcellularLocation>
</comment>
<dbReference type="GO" id="GO:0030036">
    <property type="term" value="P:actin cytoskeleton organization"/>
    <property type="evidence" value="ECO:0007669"/>
    <property type="project" value="InterPro"/>
</dbReference>
<feature type="domain" description="Guanine nucleotide exchange factor SopE GEF" evidence="7">
    <location>
        <begin position="1"/>
        <end position="63"/>
    </location>
</feature>
<dbReference type="EMBL" id="DAARSL010000001">
    <property type="protein sequence ID" value="HAE3750767.1"/>
    <property type="molecule type" value="Genomic_DNA"/>
</dbReference>
<accession>A0A730EFU6</accession>
<dbReference type="InterPro" id="IPR005414">
    <property type="entry name" value="SopE"/>
</dbReference>
<name>A0A730EFU6_SALET</name>
<gene>
    <name evidence="8" type="primary">sopE2</name>
    <name evidence="8" type="ORF">G4A16_000468</name>
</gene>
<organism evidence="8">
    <name type="scientific">Salmonella enterica subsp. enterica serovar Cerro</name>
    <dbReference type="NCBI Taxonomy" id="340188"/>
    <lineage>
        <taxon>Bacteria</taxon>
        <taxon>Pseudomonadati</taxon>
        <taxon>Pseudomonadota</taxon>
        <taxon>Gammaproteobacteria</taxon>
        <taxon>Enterobacterales</taxon>
        <taxon>Enterobacteriaceae</taxon>
        <taxon>Salmonella</taxon>
    </lineage>
</organism>
<keyword evidence="4" id="KW-0964">Secreted</keyword>
<evidence type="ECO:0000256" key="1">
    <source>
        <dbReference type="ARBA" id="ARBA00004613"/>
    </source>
</evidence>
<reference evidence="8" key="1">
    <citation type="journal article" date="2018" name="Genome Biol.">
        <title>SKESA: strategic k-mer extension for scrupulous assemblies.</title>
        <authorList>
            <person name="Souvorov A."/>
            <person name="Agarwala R."/>
            <person name="Lipman D.J."/>
        </authorList>
    </citation>
    <scope>NUCLEOTIDE SEQUENCE</scope>
    <source>
        <strain evidence="8">11-7712</strain>
    </source>
</reference>
<evidence type="ECO:0000256" key="2">
    <source>
        <dbReference type="ARBA" id="ARBA00006320"/>
    </source>
</evidence>
<dbReference type="SUPFAM" id="SSF81832">
    <property type="entry name" value="SopE-like GEF domain"/>
    <property type="match status" value="1"/>
</dbReference>
<dbReference type="GO" id="GO:0005085">
    <property type="term" value="F:guanyl-nucleotide exchange factor activity"/>
    <property type="evidence" value="ECO:0007669"/>
    <property type="project" value="UniProtKB-KW"/>
</dbReference>
<sequence length="65" mass="7386">LIAAASIKYPHMFINHNQQVSFKAYAEKIVMKEVTPLFNKGTMPTPQQFQLTIENIANKHLQNAS</sequence>
<dbReference type="Gene3D" id="1.10.4120.10">
    <property type="entry name" value="SopE-like, GEF domain"/>
    <property type="match status" value="1"/>
</dbReference>
<evidence type="ECO:0000256" key="4">
    <source>
        <dbReference type="ARBA" id="ARBA00022525"/>
    </source>
</evidence>
<evidence type="ECO:0000256" key="5">
    <source>
        <dbReference type="ARBA" id="ARBA00022658"/>
    </source>
</evidence>
<comment type="similarity">
    <text evidence="2">Belongs to the GEF (guanine exchange factor) SopE family.</text>
</comment>
<keyword evidence="5" id="KW-0344">Guanine-nucleotide releasing factor</keyword>
<comment type="caution">
    <text evidence="8">The sequence shown here is derived from an EMBL/GenBank/DDBJ whole genome shotgun (WGS) entry which is preliminary data.</text>
</comment>
<dbReference type="PRINTS" id="PR01593">
    <property type="entry name" value="SOPEPROTEIN"/>
</dbReference>
<evidence type="ECO:0000313" key="8">
    <source>
        <dbReference type="EMBL" id="HAE3750767.1"/>
    </source>
</evidence>
<dbReference type="InterPro" id="IPR035949">
    <property type="entry name" value="SopE-like_GEF_dom_sf"/>
</dbReference>
<protein>
    <submittedName>
        <fullName evidence="8">SPI-1 type III secretion system guanine nucleotide exchange factor SopE2</fullName>
    </submittedName>
</protein>
<dbReference type="InterPro" id="IPR016019">
    <property type="entry name" value="SopE_GEF_dom"/>
</dbReference>
<dbReference type="AlphaFoldDB" id="A0A730EFU6"/>
<keyword evidence="6" id="KW-0843">Virulence</keyword>
<proteinExistence type="inferred from homology"/>